<keyword evidence="9" id="KW-1185">Reference proteome</keyword>
<dbReference type="GO" id="GO:0005634">
    <property type="term" value="C:nucleus"/>
    <property type="evidence" value="ECO:0007669"/>
    <property type="project" value="UniProtKB-SubCell"/>
</dbReference>
<protein>
    <recommendedName>
        <fullName evidence="7">HAT C-terminal dimerisation domain-containing protein</fullName>
    </recommendedName>
</protein>
<comment type="caution">
    <text evidence="8">The sequence shown here is derived from an EMBL/GenBank/DDBJ whole genome shotgun (WGS) entry which is preliminary data.</text>
</comment>
<organism evidence="8 9">
    <name type="scientific">Leucocoprinus birnbaumii</name>
    <dbReference type="NCBI Taxonomy" id="56174"/>
    <lineage>
        <taxon>Eukaryota</taxon>
        <taxon>Fungi</taxon>
        <taxon>Dikarya</taxon>
        <taxon>Basidiomycota</taxon>
        <taxon>Agaricomycotina</taxon>
        <taxon>Agaricomycetes</taxon>
        <taxon>Agaricomycetidae</taxon>
        <taxon>Agaricales</taxon>
        <taxon>Agaricineae</taxon>
        <taxon>Agaricaceae</taxon>
        <taxon>Leucocoprinus</taxon>
    </lineage>
</organism>
<keyword evidence="2" id="KW-0479">Metal-binding</keyword>
<dbReference type="SUPFAM" id="SSF53098">
    <property type="entry name" value="Ribonuclease H-like"/>
    <property type="match status" value="1"/>
</dbReference>
<dbReference type="InterPro" id="IPR052035">
    <property type="entry name" value="ZnF_BED_domain_contain"/>
</dbReference>
<feature type="domain" description="HAT C-terminal dimerisation" evidence="7">
    <location>
        <begin position="71"/>
        <end position="134"/>
    </location>
</feature>
<evidence type="ECO:0000256" key="5">
    <source>
        <dbReference type="ARBA" id="ARBA00023242"/>
    </source>
</evidence>
<evidence type="ECO:0000313" key="8">
    <source>
        <dbReference type="EMBL" id="KAJ3575281.1"/>
    </source>
</evidence>
<dbReference type="Proteomes" id="UP001213000">
    <property type="component" value="Unassembled WGS sequence"/>
</dbReference>
<proteinExistence type="predicted"/>
<evidence type="ECO:0000256" key="4">
    <source>
        <dbReference type="ARBA" id="ARBA00022833"/>
    </source>
</evidence>
<name>A0AAD5W0S7_9AGAR</name>
<gene>
    <name evidence="8" type="ORF">NP233_g1215</name>
</gene>
<dbReference type="InterPro" id="IPR008906">
    <property type="entry name" value="HATC_C_dom"/>
</dbReference>
<keyword evidence="3" id="KW-0863">Zinc-finger</keyword>
<keyword evidence="5" id="KW-0539">Nucleus</keyword>
<dbReference type="PANTHER" id="PTHR46481:SF10">
    <property type="entry name" value="ZINC FINGER BED DOMAIN-CONTAINING PROTEIN 39"/>
    <property type="match status" value="1"/>
</dbReference>
<comment type="subcellular location">
    <subcellularLocation>
        <location evidence="1">Nucleus</location>
    </subcellularLocation>
</comment>
<evidence type="ECO:0000256" key="6">
    <source>
        <dbReference type="SAM" id="MobiDB-lite"/>
    </source>
</evidence>
<dbReference type="GO" id="GO:0046983">
    <property type="term" value="F:protein dimerization activity"/>
    <property type="evidence" value="ECO:0007669"/>
    <property type="project" value="InterPro"/>
</dbReference>
<dbReference type="InterPro" id="IPR012337">
    <property type="entry name" value="RNaseH-like_sf"/>
</dbReference>
<accession>A0AAD5W0S7</accession>
<evidence type="ECO:0000259" key="7">
    <source>
        <dbReference type="Pfam" id="PF05699"/>
    </source>
</evidence>
<dbReference type="PANTHER" id="PTHR46481">
    <property type="entry name" value="ZINC FINGER BED DOMAIN-CONTAINING PROTEIN 4"/>
    <property type="match status" value="1"/>
</dbReference>
<dbReference type="AlphaFoldDB" id="A0AAD5W0S7"/>
<reference evidence="8" key="1">
    <citation type="submission" date="2022-07" db="EMBL/GenBank/DDBJ databases">
        <title>Genome Sequence of Leucocoprinus birnbaumii.</title>
        <authorList>
            <person name="Buettner E."/>
        </authorList>
    </citation>
    <scope>NUCLEOTIDE SEQUENCE</scope>
    <source>
        <strain evidence="8">VT141</strain>
    </source>
</reference>
<dbReference type="Pfam" id="PF05699">
    <property type="entry name" value="Dimer_Tnp_hAT"/>
    <property type="match status" value="1"/>
</dbReference>
<evidence type="ECO:0000256" key="3">
    <source>
        <dbReference type="ARBA" id="ARBA00022771"/>
    </source>
</evidence>
<evidence type="ECO:0000256" key="1">
    <source>
        <dbReference type="ARBA" id="ARBA00004123"/>
    </source>
</evidence>
<feature type="region of interest" description="Disordered" evidence="6">
    <location>
        <begin position="15"/>
        <end position="42"/>
    </location>
</feature>
<evidence type="ECO:0000313" key="9">
    <source>
        <dbReference type="Proteomes" id="UP001213000"/>
    </source>
</evidence>
<dbReference type="EMBL" id="JANIEX010000042">
    <property type="protein sequence ID" value="KAJ3575281.1"/>
    <property type="molecule type" value="Genomic_DNA"/>
</dbReference>
<keyword evidence="4" id="KW-0862">Zinc</keyword>
<sequence>MIVNRWDESYAKYKQDDFDVSPQPPPNPWLRTAGPTTKSSSLTRSEIDDDINAFLDDKLVSSEVIQAAGGYMKWWESKAEKLPALARMAMDYCSAPASSVDAERAFSVGRRQINFMQHNMASNTFKAKMGLGSWVDSPLFPGLDEATKILERKSGEESDDDDD</sequence>
<evidence type="ECO:0000256" key="2">
    <source>
        <dbReference type="ARBA" id="ARBA00022723"/>
    </source>
</evidence>
<dbReference type="GO" id="GO:0008270">
    <property type="term" value="F:zinc ion binding"/>
    <property type="evidence" value="ECO:0007669"/>
    <property type="project" value="UniProtKB-KW"/>
</dbReference>